<reference evidence="2" key="1">
    <citation type="journal article" date="2019" name="Int. J. Syst. Evol. Microbiol.">
        <title>The Global Catalogue of Microorganisms (GCM) 10K type strain sequencing project: providing services to taxonomists for standard genome sequencing and annotation.</title>
        <authorList>
            <consortium name="The Broad Institute Genomics Platform"/>
            <consortium name="The Broad Institute Genome Sequencing Center for Infectious Disease"/>
            <person name="Wu L."/>
            <person name="Ma J."/>
        </authorList>
    </citation>
    <scope>NUCLEOTIDE SEQUENCE [LARGE SCALE GENOMIC DNA]</scope>
    <source>
        <strain evidence="2">CGMCC 1.15774</strain>
    </source>
</reference>
<name>A0ABV8PIS2_9FLAO</name>
<sequence length="207" mass="22662">MKNTVGHLMVMSFIIAIADRFSASLESLIKGNDGQGTNPEITLNPVDLYIKKNISSATTITPLLDANTKKLRGVVSFDANGRLSQNRAVVFNKIFVGYATNAAADMEGNLVYNTAPIAALYNADLVIRQDGREVLKKNVSSLINVGTPQNPQDGYAELENLRYLKDDEEVEIDLEFPAGVSMPAAATANQYIFVKISGYETQRKEKK</sequence>
<dbReference type="RefSeq" id="WP_379762422.1">
    <property type="nucleotide sequence ID" value="NZ_JBHSCL010000003.1"/>
</dbReference>
<protein>
    <submittedName>
        <fullName evidence="1">Uncharacterized protein</fullName>
    </submittedName>
</protein>
<dbReference type="Proteomes" id="UP001595841">
    <property type="component" value="Unassembled WGS sequence"/>
</dbReference>
<evidence type="ECO:0000313" key="2">
    <source>
        <dbReference type="Proteomes" id="UP001595841"/>
    </source>
</evidence>
<dbReference type="EMBL" id="JBHSCL010000003">
    <property type="protein sequence ID" value="MFC4219028.1"/>
    <property type="molecule type" value="Genomic_DNA"/>
</dbReference>
<keyword evidence="2" id="KW-1185">Reference proteome</keyword>
<accession>A0ABV8PIS2</accession>
<organism evidence="1 2">
    <name type="scientific">Flagellimonas marina</name>
    <dbReference type="NCBI Taxonomy" id="1775168"/>
    <lineage>
        <taxon>Bacteria</taxon>
        <taxon>Pseudomonadati</taxon>
        <taxon>Bacteroidota</taxon>
        <taxon>Flavobacteriia</taxon>
        <taxon>Flavobacteriales</taxon>
        <taxon>Flavobacteriaceae</taxon>
        <taxon>Flagellimonas</taxon>
    </lineage>
</organism>
<proteinExistence type="predicted"/>
<comment type="caution">
    <text evidence="1">The sequence shown here is derived from an EMBL/GenBank/DDBJ whole genome shotgun (WGS) entry which is preliminary data.</text>
</comment>
<evidence type="ECO:0000313" key="1">
    <source>
        <dbReference type="EMBL" id="MFC4219028.1"/>
    </source>
</evidence>
<gene>
    <name evidence="1" type="ORF">ACFOWS_02720</name>
</gene>